<dbReference type="PANTHER" id="PTHR28008">
    <property type="entry name" value="DOMAIN PROTEIN, PUTATIVE (AFU_ORTHOLOGUE AFUA_3G10980)-RELATED"/>
    <property type="match status" value="1"/>
</dbReference>
<sequence length="157" mass="18685">MNKNMFIKKIKYFIPSIIWMLIIFSFSCQIGRESDKNNHFIVNVLNSLKIEVVRHMDYNFLNFLIRKTAHVTEYFILFMLLYYAFKKSKFKKEKLKSAVITILYACTDEFHQLFVPGREGKIRDVFVDSIGVIIGLIIIYIYKSLKEKKVHKSNITR</sequence>
<protein>
    <submittedName>
        <fullName evidence="3">VanZ family protein</fullName>
    </submittedName>
</protein>
<dbReference type="InterPro" id="IPR016747">
    <property type="entry name" value="Phosphotransbutyrylase"/>
</dbReference>
<keyword evidence="1" id="KW-0812">Transmembrane</keyword>
<dbReference type="RefSeq" id="WP_343763586.1">
    <property type="nucleotide sequence ID" value="NZ_BAAACG010000019.1"/>
</dbReference>
<dbReference type="PIRSF" id="PIRSF019083">
    <property type="entry name" value="UCP019083_VanZ"/>
    <property type="match status" value="1"/>
</dbReference>
<keyword evidence="1" id="KW-0472">Membrane</keyword>
<gene>
    <name evidence="3" type="ORF">GCM10008906_33940</name>
</gene>
<dbReference type="EMBL" id="BAAACG010000019">
    <property type="protein sequence ID" value="GAA0746401.1"/>
    <property type="molecule type" value="Genomic_DNA"/>
</dbReference>
<evidence type="ECO:0000256" key="1">
    <source>
        <dbReference type="SAM" id="Phobius"/>
    </source>
</evidence>
<evidence type="ECO:0000313" key="4">
    <source>
        <dbReference type="Proteomes" id="UP001501510"/>
    </source>
</evidence>
<dbReference type="NCBIfam" id="NF037970">
    <property type="entry name" value="vanZ_1"/>
    <property type="match status" value="1"/>
</dbReference>
<evidence type="ECO:0000259" key="2">
    <source>
        <dbReference type="Pfam" id="PF04892"/>
    </source>
</evidence>
<dbReference type="PROSITE" id="PS51257">
    <property type="entry name" value="PROKAR_LIPOPROTEIN"/>
    <property type="match status" value="1"/>
</dbReference>
<feature type="transmembrane region" description="Helical" evidence="1">
    <location>
        <begin position="97"/>
        <end position="114"/>
    </location>
</feature>
<dbReference type="Pfam" id="PF04892">
    <property type="entry name" value="VanZ"/>
    <property type="match status" value="1"/>
</dbReference>
<organism evidence="3 4">
    <name type="scientific">Clostridium oceanicum</name>
    <dbReference type="NCBI Taxonomy" id="1543"/>
    <lineage>
        <taxon>Bacteria</taxon>
        <taxon>Bacillati</taxon>
        <taxon>Bacillota</taxon>
        <taxon>Clostridia</taxon>
        <taxon>Eubacteriales</taxon>
        <taxon>Clostridiaceae</taxon>
        <taxon>Clostridium</taxon>
    </lineage>
</organism>
<feature type="transmembrane region" description="Helical" evidence="1">
    <location>
        <begin position="126"/>
        <end position="142"/>
    </location>
</feature>
<evidence type="ECO:0000313" key="3">
    <source>
        <dbReference type="EMBL" id="GAA0746401.1"/>
    </source>
</evidence>
<keyword evidence="1" id="KW-1133">Transmembrane helix</keyword>
<name>A0ABP3V3L2_9CLOT</name>
<reference evidence="4" key="1">
    <citation type="journal article" date="2019" name="Int. J. Syst. Evol. Microbiol.">
        <title>The Global Catalogue of Microorganisms (GCM) 10K type strain sequencing project: providing services to taxonomists for standard genome sequencing and annotation.</title>
        <authorList>
            <consortium name="The Broad Institute Genomics Platform"/>
            <consortium name="The Broad Institute Genome Sequencing Center for Infectious Disease"/>
            <person name="Wu L."/>
            <person name="Ma J."/>
        </authorList>
    </citation>
    <scope>NUCLEOTIDE SEQUENCE [LARGE SCALE GENOMIC DNA]</scope>
    <source>
        <strain evidence="4">JCM 1407</strain>
    </source>
</reference>
<keyword evidence="4" id="KW-1185">Reference proteome</keyword>
<proteinExistence type="predicted"/>
<comment type="caution">
    <text evidence="3">The sequence shown here is derived from an EMBL/GenBank/DDBJ whole genome shotgun (WGS) entry which is preliminary data.</text>
</comment>
<feature type="transmembrane region" description="Helical" evidence="1">
    <location>
        <begin position="68"/>
        <end position="85"/>
    </location>
</feature>
<feature type="transmembrane region" description="Helical" evidence="1">
    <location>
        <begin position="12"/>
        <end position="32"/>
    </location>
</feature>
<dbReference type="Proteomes" id="UP001501510">
    <property type="component" value="Unassembled WGS sequence"/>
</dbReference>
<feature type="domain" description="VanZ-like" evidence="2">
    <location>
        <begin position="14"/>
        <end position="141"/>
    </location>
</feature>
<dbReference type="InterPro" id="IPR006976">
    <property type="entry name" value="VanZ-like"/>
</dbReference>
<dbReference type="PANTHER" id="PTHR28008:SF1">
    <property type="entry name" value="DOMAIN PROTEIN, PUTATIVE (AFU_ORTHOLOGUE AFUA_3G10980)-RELATED"/>
    <property type="match status" value="1"/>
</dbReference>
<accession>A0ABP3V3L2</accession>